<evidence type="ECO:0000256" key="2">
    <source>
        <dbReference type="ARBA" id="ARBA00032707"/>
    </source>
</evidence>
<evidence type="ECO:0000313" key="7">
    <source>
        <dbReference type="Proteomes" id="UP000230008"/>
    </source>
</evidence>
<name>A0A2D3T5I7_9ENTR</name>
<dbReference type="Gene3D" id="1.20.144.10">
    <property type="entry name" value="Phosphatidic acid phosphatase type 2/haloperoxidase"/>
    <property type="match status" value="1"/>
</dbReference>
<dbReference type="EMBL" id="CP017606">
    <property type="protein sequence ID" value="ATW29084.1"/>
    <property type="molecule type" value="Genomic_DNA"/>
</dbReference>
<dbReference type="CDD" id="cd01610">
    <property type="entry name" value="PAP2_like"/>
    <property type="match status" value="1"/>
</dbReference>
<dbReference type="Proteomes" id="UP000230008">
    <property type="component" value="Chromosome"/>
</dbReference>
<dbReference type="InterPro" id="IPR036938">
    <property type="entry name" value="PAP2/HPO_sf"/>
</dbReference>
<evidence type="ECO:0000259" key="5">
    <source>
        <dbReference type="SMART" id="SM00014"/>
    </source>
</evidence>
<reference evidence="7" key="2">
    <citation type="submission" date="2017-11" db="EMBL/GenBank/DDBJ databases">
        <title>PacBio sequencing of new strain of the secondary endosymbiont Candidatus Hamiltonella defensa.</title>
        <authorList>
            <person name="Strand M.R."/>
            <person name="Oliver K."/>
        </authorList>
    </citation>
    <scope>NUCLEOTIDE SEQUENCE [LARGE SCALE GENOMIC DNA]</scope>
    <source>
        <strain evidence="7">A2C</strain>
    </source>
</reference>
<proteinExistence type="predicted"/>
<evidence type="ECO:0000256" key="3">
    <source>
        <dbReference type="ARBA" id="ARBA00047594"/>
    </source>
</evidence>
<keyword evidence="4" id="KW-0472">Membrane</keyword>
<dbReference type="InterPro" id="IPR000326">
    <property type="entry name" value="PAP2/HPO"/>
</dbReference>
<dbReference type="GO" id="GO:0050380">
    <property type="term" value="F:undecaprenyl-diphosphatase activity"/>
    <property type="evidence" value="ECO:0007669"/>
    <property type="project" value="UniProtKB-EC"/>
</dbReference>
<feature type="domain" description="Phosphatidic acid phosphatase type 2/haloperoxidase" evidence="5">
    <location>
        <begin position="80"/>
        <end position="228"/>
    </location>
</feature>
<dbReference type="PANTHER" id="PTHR14969:SF54">
    <property type="entry name" value="PHOSPHATIDYLGLYCEROPHOSPHATASE B"/>
    <property type="match status" value="1"/>
</dbReference>
<evidence type="ECO:0000313" key="6">
    <source>
        <dbReference type="EMBL" id="ATW29084.1"/>
    </source>
</evidence>
<evidence type="ECO:0000256" key="1">
    <source>
        <dbReference type="ARBA" id="ARBA00012374"/>
    </source>
</evidence>
<evidence type="ECO:0000256" key="4">
    <source>
        <dbReference type="SAM" id="Phobius"/>
    </source>
</evidence>
<keyword evidence="4" id="KW-1133">Transmembrane helix</keyword>
<dbReference type="EC" id="3.6.1.27" evidence="1"/>
<protein>
    <recommendedName>
        <fullName evidence="1">undecaprenyl-diphosphate phosphatase</fullName>
        <ecNumber evidence="1">3.6.1.27</ecNumber>
    </recommendedName>
    <alternativeName>
        <fullName evidence="2">Undecaprenyl pyrophosphate phosphatase</fullName>
    </alternativeName>
</protein>
<feature type="transmembrane region" description="Helical" evidence="4">
    <location>
        <begin position="76"/>
        <end position="97"/>
    </location>
</feature>
<dbReference type="PANTHER" id="PTHR14969">
    <property type="entry name" value="SPHINGOSINE-1-PHOSPHATE PHOSPHOHYDROLASE"/>
    <property type="match status" value="1"/>
</dbReference>
<dbReference type="NCBIfam" id="NF007975">
    <property type="entry name" value="PRK10699.1"/>
    <property type="match status" value="1"/>
</dbReference>
<feature type="transmembrane region" description="Helical" evidence="4">
    <location>
        <begin position="187"/>
        <end position="207"/>
    </location>
</feature>
<feature type="transmembrane region" description="Helical" evidence="4">
    <location>
        <begin position="50"/>
        <end position="69"/>
    </location>
</feature>
<gene>
    <name evidence="6" type="ORF">BJP41_00570</name>
</gene>
<dbReference type="SMART" id="SM00014">
    <property type="entry name" value="acidPPc"/>
    <property type="match status" value="1"/>
</dbReference>
<reference evidence="7" key="1">
    <citation type="submission" date="2016-10" db="EMBL/GenBank/DDBJ databases">
        <authorList>
            <person name="Chevignon G."/>
        </authorList>
    </citation>
    <scope>NUCLEOTIDE SEQUENCE [LARGE SCALE GENOMIC DNA]</scope>
    <source>
        <strain evidence="7">A2C</strain>
    </source>
</reference>
<accession>A0A2D3T5I7</accession>
<dbReference type="GO" id="GO:0005886">
    <property type="term" value="C:plasma membrane"/>
    <property type="evidence" value="ECO:0007669"/>
    <property type="project" value="TreeGrafter"/>
</dbReference>
<feature type="transmembrane region" description="Helical" evidence="4">
    <location>
        <begin position="158"/>
        <end position="180"/>
    </location>
</feature>
<sequence length="250" mass="28871">MKSVMKQIIFSSMLLLIIPSSAWIFGWQWQLTHADSNLLKGLFGVTQTAGYSWGILTCILLSACFLRCLRFRLKVALQFLVLLLILMVIGQTVKIIMKNQIKEPRPFLVCLEKKHHIENKNFYSLNIEPRTVLLKRLLKSETNAPTWLKKYWQAETGFSFPSGHSIFAASWALLAVGLLWPLRYYKTVIFLMLWSSGVMISRLLLGMHWPIDIFVSILISSLLSILSCWVVYRWIDPIPLNKKKVLTLID</sequence>
<feature type="transmembrane region" description="Helical" evidence="4">
    <location>
        <begin position="213"/>
        <end position="235"/>
    </location>
</feature>
<dbReference type="Pfam" id="PF01569">
    <property type="entry name" value="PAP2"/>
    <property type="match status" value="1"/>
</dbReference>
<organism evidence="6 7">
    <name type="scientific">Candidatus Williamhamiltonella defendens</name>
    <dbReference type="NCBI Taxonomy" id="138072"/>
    <lineage>
        <taxon>Bacteria</taxon>
        <taxon>Pseudomonadati</taxon>
        <taxon>Pseudomonadota</taxon>
        <taxon>Gammaproteobacteria</taxon>
        <taxon>Enterobacterales</taxon>
        <taxon>Enterobacteriaceae</taxon>
        <taxon>aphid secondary symbionts</taxon>
        <taxon>Candidatus Williamhamiltonella</taxon>
    </lineage>
</organism>
<dbReference type="SUPFAM" id="SSF48317">
    <property type="entry name" value="Acid phosphatase/Vanadium-dependent haloperoxidase"/>
    <property type="match status" value="1"/>
</dbReference>
<comment type="catalytic activity">
    <reaction evidence="3">
        <text>di-trans,octa-cis-undecaprenyl diphosphate + H2O = di-trans,octa-cis-undecaprenyl phosphate + phosphate + H(+)</text>
        <dbReference type="Rhea" id="RHEA:28094"/>
        <dbReference type="ChEBI" id="CHEBI:15377"/>
        <dbReference type="ChEBI" id="CHEBI:15378"/>
        <dbReference type="ChEBI" id="CHEBI:43474"/>
        <dbReference type="ChEBI" id="CHEBI:58405"/>
        <dbReference type="ChEBI" id="CHEBI:60392"/>
        <dbReference type="EC" id="3.6.1.27"/>
    </reaction>
</comment>
<dbReference type="RefSeq" id="WP_100102877.1">
    <property type="nucleotide sequence ID" value="NZ_CAWNMT010000001.1"/>
</dbReference>
<dbReference type="AlphaFoldDB" id="A0A2D3T5I7"/>
<keyword evidence="4" id="KW-0812">Transmembrane</keyword>